<keyword evidence="4" id="KW-1185">Reference proteome</keyword>
<keyword evidence="2" id="KW-0560">Oxidoreductase</keyword>
<dbReference type="PANTHER" id="PTHR43669:SF4">
    <property type="entry name" value="SHORT-CHAIN DEHYDROGENASE"/>
    <property type="match status" value="1"/>
</dbReference>
<comment type="similarity">
    <text evidence="1">Belongs to the short-chain dehydrogenases/reductases (SDR) family.</text>
</comment>
<proteinExistence type="inferred from homology"/>
<name>A0A1V8SRJ7_9PEZI</name>
<organism evidence="3 4">
    <name type="scientific">Cryoendolithus antarcticus</name>
    <dbReference type="NCBI Taxonomy" id="1507870"/>
    <lineage>
        <taxon>Eukaryota</taxon>
        <taxon>Fungi</taxon>
        <taxon>Dikarya</taxon>
        <taxon>Ascomycota</taxon>
        <taxon>Pezizomycotina</taxon>
        <taxon>Dothideomycetes</taxon>
        <taxon>Dothideomycetidae</taxon>
        <taxon>Cladosporiales</taxon>
        <taxon>Cladosporiaceae</taxon>
        <taxon>Cryoendolithus</taxon>
    </lineage>
</organism>
<evidence type="ECO:0000313" key="4">
    <source>
        <dbReference type="Proteomes" id="UP000192596"/>
    </source>
</evidence>
<dbReference type="Pfam" id="PF00106">
    <property type="entry name" value="adh_short"/>
    <property type="match status" value="1"/>
</dbReference>
<evidence type="ECO:0000256" key="2">
    <source>
        <dbReference type="ARBA" id="ARBA00023002"/>
    </source>
</evidence>
<dbReference type="AlphaFoldDB" id="A0A1V8SRJ7"/>
<protein>
    <submittedName>
        <fullName evidence="3">Uncharacterized protein</fullName>
    </submittedName>
</protein>
<evidence type="ECO:0000256" key="1">
    <source>
        <dbReference type="ARBA" id="ARBA00006484"/>
    </source>
</evidence>
<dbReference type="SUPFAM" id="SSF51735">
    <property type="entry name" value="NAD(P)-binding Rossmann-fold domains"/>
    <property type="match status" value="1"/>
</dbReference>
<dbReference type="Proteomes" id="UP000192596">
    <property type="component" value="Unassembled WGS sequence"/>
</dbReference>
<sequence length="233" mass="24690">MSTPIAILLGAGKGVGASVIQMLHGKGYRVASVSRSGGQTNDQNTLSLAYDLSTPTNVSAVFKKVRDSWGEPSVVVYNGAALHPTNYKMQFDVSLEHFEQDLAVNTTSVFVALKEAIASFNKMSASATGTFVFVGNCLNEAPLADKGLLTLGTGKSAAAYLISSAANAAAANEKDSRFYYIDQRTEQGDPMLKGVDGPAHAEFIEELIDGKANAPPLATFVKDQGYKSFPRLT</sequence>
<dbReference type="OrthoDB" id="5336600at2759"/>
<dbReference type="STRING" id="1507870.A0A1V8SRJ7"/>
<dbReference type="InParanoid" id="A0A1V8SRJ7"/>
<dbReference type="GO" id="GO:0016491">
    <property type="term" value="F:oxidoreductase activity"/>
    <property type="evidence" value="ECO:0007669"/>
    <property type="project" value="UniProtKB-KW"/>
</dbReference>
<evidence type="ECO:0000313" key="3">
    <source>
        <dbReference type="EMBL" id="OQO01644.1"/>
    </source>
</evidence>
<comment type="caution">
    <text evidence="3">The sequence shown here is derived from an EMBL/GenBank/DDBJ whole genome shotgun (WGS) entry which is preliminary data.</text>
</comment>
<dbReference type="InterPro" id="IPR002347">
    <property type="entry name" value="SDR_fam"/>
</dbReference>
<dbReference type="Gene3D" id="3.40.50.720">
    <property type="entry name" value="NAD(P)-binding Rossmann-like Domain"/>
    <property type="match status" value="1"/>
</dbReference>
<dbReference type="PANTHER" id="PTHR43669">
    <property type="entry name" value="5-KETO-D-GLUCONATE 5-REDUCTASE"/>
    <property type="match status" value="1"/>
</dbReference>
<gene>
    <name evidence="3" type="ORF">B0A48_12680</name>
</gene>
<accession>A0A1V8SRJ7</accession>
<reference evidence="4" key="1">
    <citation type="submission" date="2017-03" db="EMBL/GenBank/DDBJ databases">
        <title>Genomes of endolithic fungi from Antarctica.</title>
        <authorList>
            <person name="Coleine C."/>
            <person name="Masonjones S."/>
            <person name="Stajich J.E."/>
        </authorList>
    </citation>
    <scope>NUCLEOTIDE SEQUENCE [LARGE SCALE GENOMIC DNA]</scope>
    <source>
        <strain evidence="4">CCFEE 5527</strain>
    </source>
</reference>
<dbReference type="EMBL" id="NAJO01000030">
    <property type="protein sequence ID" value="OQO01644.1"/>
    <property type="molecule type" value="Genomic_DNA"/>
</dbReference>
<dbReference type="CDD" id="cd05233">
    <property type="entry name" value="SDR_c"/>
    <property type="match status" value="1"/>
</dbReference>
<dbReference type="InterPro" id="IPR036291">
    <property type="entry name" value="NAD(P)-bd_dom_sf"/>
</dbReference>